<feature type="region of interest" description="Disordered" evidence="2">
    <location>
        <begin position="1"/>
        <end position="22"/>
    </location>
</feature>
<comment type="caution">
    <text evidence="3">The sequence shown here is derived from an EMBL/GenBank/DDBJ whole genome shotgun (WGS) entry which is preliminary data.</text>
</comment>
<feature type="coiled-coil region" evidence="1">
    <location>
        <begin position="401"/>
        <end position="428"/>
    </location>
</feature>
<dbReference type="AlphaFoldDB" id="A0AAI9E842"/>
<evidence type="ECO:0000256" key="1">
    <source>
        <dbReference type="SAM" id="Coils"/>
    </source>
</evidence>
<dbReference type="Proteomes" id="UP001296104">
    <property type="component" value="Unassembled WGS sequence"/>
</dbReference>
<sequence length="467" mass="52672">MGITLSTRQHSGKRGFFREGNVRRDSIQDNTIATIEDETHRPSATENWVCMHAYYPGQKTCSIYGHFENDTKSDGTLNLMSIDCNLKTDSRNESRRSSLIDTGGYSHLHFPGQKRCSIYGHFRKESEDVPGPLGIGELDNKYDSRCTRTADDGIYTHTDYSIQKRCSIYEEFRNSVSEQIEANKKKTINTIKALPISAGSTENRLNSLTSELGLGILQAAFQFGQELVPDARHASLQASESADVLGEVVEERVQYLAVCEELGWLQDASHQLEQGKEVFEKVTTDGRGDAMSEALKSLSELEEEPILSVSESIMNGCEGAQDSSALSIYLPEESRISIVDFQDAILDRRNELLNQNVHAGIKLGTSIEEPVTVSQIVFPHQLERLVRRLEECSKLPPAQLHSRLRSLIEEAVEHIETMRRELDEIRSDLALHLLRTRGLGHTSINGRQRRERFAEAGMFEERSWKVR</sequence>
<reference evidence="3" key="1">
    <citation type="submission" date="2023-11" db="EMBL/GenBank/DDBJ databases">
        <authorList>
            <person name="Alioto T."/>
            <person name="Alioto T."/>
            <person name="Gomez Garrido J."/>
        </authorList>
    </citation>
    <scope>NUCLEOTIDE SEQUENCE</scope>
</reference>
<evidence type="ECO:0000256" key="2">
    <source>
        <dbReference type="SAM" id="MobiDB-lite"/>
    </source>
</evidence>
<name>A0AAI9E842_9PEZI</name>
<keyword evidence="4" id="KW-1185">Reference proteome</keyword>
<proteinExistence type="predicted"/>
<dbReference type="EMBL" id="CAVMBE010000006">
    <property type="protein sequence ID" value="CAK3848117.1"/>
    <property type="molecule type" value="Genomic_DNA"/>
</dbReference>
<gene>
    <name evidence="3" type="ORF">LECACI_7A001613</name>
</gene>
<keyword evidence="1" id="KW-0175">Coiled coil</keyword>
<protein>
    <submittedName>
        <fullName evidence="3">Uncharacterized protein</fullName>
    </submittedName>
</protein>
<accession>A0AAI9E842</accession>
<organism evidence="3 4">
    <name type="scientific">Lecanosticta acicola</name>
    <dbReference type="NCBI Taxonomy" id="111012"/>
    <lineage>
        <taxon>Eukaryota</taxon>
        <taxon>Fungi</taxon>
        <taxon>Dikarya</taxon>
        <taxon>Ascomycota</taxon>
        <taxon>Pezizomycotina</taxon>
        <taxon>Dothideomycetes</taxon>
        <taxon>Dothideomycetidae</taxon>
        <taxon>Mycosphaerellales</taxon>
        <taxon>Mycosphaerellaceae</taxon>
        <taxon>Lecanosticta</taxon>
    </lineage>
</organism>
<evidence type="ECO:0000313" key="3">
    <source>
        <dbReference type="EMBL" id="CAK3848117.1"/>
    </source>
</evidence>
<evidence type="ECO:0000313" key="4">
    <source>
        <dbReference type="Proteomes" id="UP001296104"/>
    </source>
</evidence>